<name>A0A379MS58_9BACT</name>
<dbReference type="PANTHER" id="PTHR42760:SF115">
    <property type="entry name" value="3-OXOACYL-[ACYL-CARRIER-PROTEIN] REDUCTASE FABG"/>
    <property type="match status" value="1"/>
</dbReference>
<evidence type="ECO:0000256" key="2">
    <source>
        <dbReference type="ARBA" id="ARBA00023002"/>
    </source>
</evidence>
<dbReference type="EMBL" id="UGVL01000001">
    <property type="protein sequence ID" value="SUE34491.1"/>
    <property type="molecule type" value="Genomic_DNA"/>
</dbReference>
<dbReference type="STRING" id="880526.GCA_000427365_02103"/>
<dbReference type="RefSeq" id="WP_037291908.1">
    <property type="nucleotide sequence ID" value="NZ_CANTWR010000001.1"/>
</dbReference>
<dbReference type="AlphaFoldDB" id="A0A379MS58"/>
<evidence type="ECO:0000256" key="3">
    <source>
        <dbReference type="SAM" id="Phobius"/>
    </source>
</evidence>
<dbReference type="PROSITE" id="PS00061">
    <property type="entry name" value="ADH_SHORT"/>
    <property type="match status" value="1"/>
</dbReference>
<dbReference type="SUPFAM" id="SSF51735">
    <property type="entry name" value="NAD(P)-binding Rossmann-fold domains"/>
    <property type="match status" value="1"/>
</dbReference>
<keyword evidence="3" id="KW-1133">Transmembrane helix</keyword>
<dbReference type="GO" id="GO:0005975">
    <property type="term" value="P:carbohydrate metabolic process"/>
    <property type="evidence" value="ECO:0007669"/>
    <property type="project" value="UniProtKB-ARBA"/>
</dbReference>
<feature type="transmembrane region" description="Helical" evidence="3">
    <location>
        <begin position="12"/>
        <end position="32"/>
    </location>
</feature>
<dbReference type="PRINTS" id="PR00081">
    <property type="entry name" value="GDHRDH"/>
</dbReference>
<evidence type="ECO:0000256" key="1">
    <source>
        <dbReference type="ARBA" id="ARBA00006484"/>
    </source>
</evidence>
<dbReference type="InterPro" id="IPR002347">
    <property type="entry name" value="SDR_fam"/>
</dbReference>
<dbReference type="FunFam" id="3.40.50.720:FF:000240">
    <property type="entry name" value="SDR family oxidoreductase"/>
    <property type="match status" value="1"/>
</dbReference>
<reference evidence="4 5" key="1">
    <citation type="submission" date="2018-06" db="EMBL/GenBank/DDBJ databases">
        <authorList>
            <consortium name="Pathogen Informatics"/>
            <person name="Doyle S."/>
        </authorList>
    </citation>
    <scope>NUCLEOTIDE SEQUENCE [LARGE SCALE GENOMIC DNA]</scope>
    <source>
        <strain evidence="4 5">NCTC11190</strain>
    </source>
</reference>
<dbReference type="InterPro" id="IPR036291">
    <property type="entry name" value="NAD(P)-bd_dom_sf"/>
</dbReference>
<proteinExistence type="inferred from homology"/>
<sequence>MEKENLYDLSGRVAVVTGGYGVLGGSMALFLARQGAKVAILGRNAEKGEAKAREIAAATGGETMFLQADVLDKPALERACAKLTAEWGAADILLNAAGGNQAGATIAPDRTIFDLDTDAMRGVVDLNFMGTVLPTLVFGKAMADAGRKGSIVNISSMAAQGVITRVVGYSASKAAIDNFTRWMAVEMAKKFGEGVRVNAIAPGFFLTEQNRTLLTNPDGSLTDRSRDIIAATPYGRFGEPEELNGTLGWLASDASAFVTGVVVPVDGGFSIFTGV</sequence>
<dbReference type="EC" id="1.-.-.-" evidence="4"/>
<dbReference type="InterPro" id="IPR020904">
    <property type="entry name" value="Sc_DH/Rdtase_CS"/>
</dbReference>
<organism evidence="4 5">
    <name type="scientific">Rikenella microfusus</name>
    <dbReference type="NCBI Taxonomy" id="28139"/>
    <lineage>
        <taxon>Bacteria</taxon>
        <taxon>Pseudomonadati</taxon>
        <taxon>Bacteroidota</taxon>
        <taxon>Bacteroidia</taxon>
        <taxon>Bacteroidales</taxon>
        <taxon>Rikenellaceae</taxon>
        <taxon>Rikenella</taxon>
    </lineage>
</organism>
<dbReference type="OrthoDB" id="9803333at2"/>
<dbReference type="PANTHER" id="PTHR42760">
    <property type="entry name" value="SHORT-CHAIN DEHYDROGENASES/REDUCTASES FAMILY MEMBER"/>
    <property type="match status" value="1"/>
</dbReference>
<evidence type="ECO:0000313" key="4">
    <source>
        <dbReference type="EMBL" id="SUE34491.1"/>
    </source>
</evidence>
<dbReference type="Pfam" id="PF13561">
    <property type="entry name" value="adh_short_C2"/>
    <property type="match status" value="1"/>
</dbReference>
<comment type="similarity">
    <text evidence="1">Belongs to the short-chain dehydrogenases/reductases (SDR) family.</text>
</comment>
<keyword evidence="3" id="KW-0472">Membrane</keyword>
<keyword evidence="3" id="KW-0812">Transmembrane</keyword>
<dbReference type="Gene3D" id="3.40.50.720">
    <property type="entry name" value="NAD(P)-binding Rossmann-like Domain"/>
    <property type="match status" value="1"/>
</dbReference>
<dbReference type="GO" id="GO:0016616">
    <property type="term" value="F:oxidoreductase activity, acting on the CH-OH group of donors, NAD or NADP as acceptor"/>
    <property type="evidence" value="ECO:0007669"/>
    <property type="project" value="UniProtKB-ARBA"/>
</dbReference>
<gene>
    <name evidence="4" type="ORF">NCTC11190_01715</name>
</gene>
<accession>A0A379MS58</accession>
<keyword evidence="5" id="KW-1185">Reference proteome</keyword>
<dbReference type="NCBIfam" id="NF006132">
    <property type="entry name" value="PRK08277.1"/>
    <property type="match status" value="1"/>
</dbReference>
<keyword evidence="2 4" id="KW-0560">Oxidoreductase</keyword>
<dbReference type="PRINTS" id="PR00080">
    <property type="entry name" value="SDRFAMILY"/>
</dbReference>
<evidence type="ECO:0000313" key="5">
    <source>
        <dbReference type="Proteomes" id="UP000255233"/>
    </source>
</evidence>
<protein>
    <submittedName>
        <fullName evidence="4">Uncharacterized oxidoreductase HI_0048</fullName>
        <ecNumber evidence="4">1.-.-.-</ecNumber>
    </submittedName>
</protein>
<dbReference type="Proteomes" id="UP000255233">
    <property type="component" value="Unassembled WGS sequence"/>
</dbReference>